<feature type="compositionally biased region" description="Basic residues" evidence="1">
    <location>
        <begin position="16"/>
        <end position="31"/>
    </location>
</feature>
<keyword evidence="3" id="KW-1185">Reference proteome</keyword>
<evidence type="ECO:0000313" key="2">
    <source>
        <dbReference type="EMBL" id="KAK3727267.1"/>
    </source>
</evidence>
<reference evidence="2" key="1">
    <citation type="journal article" date="2023" name="G3 (Bethesda)">
        <title>A reference genome for the long-term kleptoplast-retaining sea slug Elysia crispata morphotype clarki.</title>
        <authorList>
            <person name="Eastman K.E."/>
            <person name="Pendleton A.L."/>
            <person name="Shaikh M.A."/>
            <person name="Suttiyut T."/>
            <person name="Ogas R."/>
            <person name="Tomko P."/>
            <person name="Gavelis G."/>
            <person name="Widhalm J.R."/>
            <person name="Wisecaver J.H."/>
        </authorList>
    </citation>
    <scope>NUCLEOTIDE SEQUENCE</scope>
    <source>
        <strain evidence="2">ECLA1</strain>
    </source>
</reference>
<name>A0AAE0XZ80_9GAST</name>
<feature type="region of interest" description="Disordered" evidence="1">
    <location>
        <begin position="67"/>
        <end position="86"/>
    </location>
</feature>
<protein>
    <submittedName>
        <fullName evidence="2">Uncharacterized protein</fullName>
    </submittedName>
</protein>
<dbReference type="EMBL" id="JAWDGP010007247">
    <property type="protein sequence ID" value="KAK3727267.1"/>
    <property type="molecule type" value="Genomic_DNA"/>
</dbReference>
<evidence type="ECO:0000313" key="3">
    <source>
        <dbReference type="Proteomes" id="UP001283361"/>
    </source>
</evidence>
<accession>A0AAE0XZ80</accession>
<proteinExistence type="predicted"/>
<sequence length="86" mass="10344">MREKRKRKAERQILEKRKRRAGSHWKGGKMKRGAENEGKRKEKAKILLTKTQVKEPKATEWEVKRRVEGKRTQREKEWREGFTANG</sequence>
<feature type="region of interest" description="Disordered" evidence="1">
    <location>
        <begin position="1"/>
        <end position="42"/>
    </location>
</feature>
<comment type="caution">
    <text evidence="2">The sequence shown here is derived from an EMBL/GenBank/DDBJ whole genome shotgun (WGS) entry which is preliminary data.</text>
</comment>
<gene>
    <name evidence="2" type="ORF">RRG08_049892</name>
</gene>
<evidence type="ECO:0000256" key="1">
    <source>
        <dbReference type="SAM" id="MobiDB-lite"/>
    </source>
</evidence>
<feature type="compositionally biased region" description="Basic and acidic residues" evidence="1">
    <location>
        <begin position="67"/>
        <end position="80"/>
    </location>
</feature>
<organism evidence="2 3">
    <name type="scientific">Elysia crispata</name>
    <name type="common">lettuce slug</name>
    <dbReference type="NCBI Taxonomy" id="231223"/>
    <lineage>
        <taxon>Eukaryota</taxon>
        <taxon>Metazoa</taxon>
        <taxon>Spiralia</taxon>
        <taxon>Lophotrochozoa</taxon>
        <taxon>Mollusca</taxon>
        <taxon>Gastropoda</taxon>
        <taxon>Heterobranchia</taxon>
        <taxon>Euthyneura</taxon>
        <taxon>Panpulmonata</taxon>
        <taxon>Sacoglossa</taxon>
        <taxon>Placobranchoidea</taxon>
        <taxon>Plakobranchidae</taxon>
        <taxon>Elysia</taxon>
    </lineage>
</organism>
<dbReference type="Proteomes" id="UP001283361">
    <property type="component" value="Unassembled WGS sequence"/>
</dbReference>
<dbReference type="AlphaFoldDB" id="A0AAE0XZ80"/>